<name>A0A1H4C5B2_XYLRU</name>
<keyword evidence="2" id="KW-0238">DNA-binding</keyword>
<gene>
    <name evidence="3" type="ORF">SAMN05216462_1776</name>
</gene>
<organism evidence="3 4">
    <name type="scientific">Xylanibacter ruminicola</name>
    <name type="common">Prevotella ruminicola</name>
    <dbReference type="NCBI Taxonomy" id="839"/>
    <lineage>
        <taxon>Bacteria</taxon>
        <taxon>Pseudomonadati</taxon>
        <taxon>Bacteroidota</taxon>
        <taxon>Bacteroidia</taxon>
        <taxon>Bacteroidales</taxon>
        <taxon>Prevotellaceae</taxon>
        <taxon>Xylanibacter</taxon>
    </lineage>
</organism>
<evidence type="ECO:0000313" key="4">
    <source>
        <dbReference type="Proteomes" id="UP000182257"/>
    </source>
</evidence>
<proteinExistence type="predicted"/>
<evidence type="ECO:0000256" key="1">
    <source>
        <dbReference type="ARBA" id="ARBA00022747"/>
    </source>
</evidence>
<dbReference type="EMBL" id="FNRF01000003">
    <property type="protein sequence ID" value="SEA55544.1"/>
    <property type="molecule type" value="Genomic_DNA"/>
</dbReference>
<dbReference type="OrthoDB" id="2846443at2"/>
<evidence type="ECO:0000256" key="2">
    <source>
        <dbReference type="ARBA" id="ARBA00023125"/>
    </source>
</evidence>
<accession>A0A1H4C5B2</accession>
<dbReference type="AlphaFoldDB" id="A0A1H4C5B2"/>
<dbReference type="GO" id="GO:0003677">
    <property type="term" value="F:DNA binding"/>
    <property type="evidence" value="ECO:0007669"/>
    <property type="project" value="UniProtKB-KW"/>
</dbReference>
<dbReference type="Gene3D" id="3.90.220.20">
    <property type="entry name" value="DNA methylase specificity domains"/>
    <property type="match status" value="1"/>
</dbReference>
<dbReference type="SUPFAM" id="SSF116734">
    <property type="entry name" value="DNA methylase specificity domain"/>
    <property type="match status" value="1"/>
</dbReference>
<evidence type="ECO:0000313" key="3">
    <source>
        <dbReference type="EMBL" id="SEA55544.1"/>
    </source>
</evidence>
<keyword evidence="1" id="KW-0680">Restriction system</keyword>
<reference evidence="3 4" key="1">
    <citation type="submission" date="2016-10" db="EMBL/GenBank/DDBJ databases">
        <authorList>
            <person name="de Groot N.N."/>
        </authorList>
    </citation>
    <scope>NUCLEOTIDE SEQUENCE [LARGE SCALE GENOMIC DNA]</scope>
    <source>
        <strain evidence="3 4">D31d</strain>
    </source>
</reference>
<sequence length="864" mass="101002">MRNRIQYFSTYDMSISYYLQNAEEIIARYHDGWRPDEVNDVIELYNIWLFIENGIYMKSWTEDTLQEIKSYKEVIIPFFSDLNNNTWVETYKKINFEYRHYFWEIIDRFNIKSFIDLETLRKALCDNSYDLRYLLQRERLVKNYDKMLAQLLKENEHTAEWLLSEFVEDDKFGSKEHIYFPSSLSLSDRENIISAYLDLPEPNLNYVRLVLVAKKDANLKLSDDVVLKAKNLEHTLNNKYFNENNGVHFKYAVRLSGDANKPLKWVEHDEEGDAVLCYSKSVMLEFKDAELLHYCRYGFELLTNNGMVSLVSKLSDSGVFERTMGLTGKYSYTTNIAFRYHEAISMLQIEALQNALEGDGRTLESAIKFFYETYLKTKYGYPSTVLSLPDQKVDWVSKCRIIAPEIDAVAKRYHLYAKRGDVNEDLLQISSDTVRVSNAASCNQVKYYTIKGKPGELFRLFHLLFSDQSMLTFVEPFKDNHYVSFFQMLVEQDGKIPYENYAAYQKGDIDYLIGEGFLSINEEGLLYVEKKVEIGLLKQLYEYHSCPVLAFGVYGQELLAEMAAKDWLEADNHLLSIEERNYFDYYMYNTPFTNGPALRNRYVHGTNSSPNQDYKHRSAYNRLLILLILELLKIEDDLIQRQSFREETDNLYNDKSILLGKIADVKTYSNPQSLTEAGKYLLFPKKLGIDEGYVFVNTLVSQNVPAYVAQIREMVLPEYIAFLLNSSLFRLMLNKKDTRLGALTIERIKSLNLPYCSLEQQTAFGRLERMIAQFKIIETALSREERLQKDLLSNLRDYLSLELFRPEFPKETGIKFMEPFVKTMTEIDEDDKQGARQLTGLLLQPGNLLMDNMKKARIVINRAE</sequence>
<dbReference type="GO" id="GO:0009307">
    <property type="term" value="P:DNA restriction-modification system"/>
    <property type="evidence" value="ECO:0007669"/>
    <property type="project" value="UniProtKB-KW"/>
</dbReference>
<dbReference type="InterPro" id="IPR044946">
    <property type="entry name" value="Restrct_endonuc_typeI_TRD_sf"/>
</dbReference>
<dbReference type="Proteomes" id="UP000182257">
    <property type="component" value="Unassembled WGS sequence"/>
</dbReference>
<protein>
    <submittedName>
        <fullName evidence="3">Uncharacterized protein</fullName>
    </submittedName>
</protein>